<dbReference type="InterPro" id="IPR008766">
    <property type="entry name" value="Replication_gene_A-like"/>
</dbReference>
<dbReference type="Pfam" id="PF05840">
    <property type="entry name" value="Phage_GPA"/>
    <property type="match status" value="1"/>
</dbReference>
<evidence type="ECO:0000259" key="7">
    <source>
        <dbReference type="Pfam" id="PF05840"/>
    </source>
</evidence>
<comment type="caution">
    <text evidence="8">The sequence shown here is derived from an EMBL/GenBank/DDBJ whole genome shotgun (WGS) entry which is preliminary data.</text>
</comment>
<accession>A0ABY1HEB6</accession>
<evidence type="ECO:0000256" key="6">
    <source>
        <dbReference type="ARBA" id="ARBA00022801"/>
    </source>
</evidence>
<keyword evidence="4" id="KW-0540">Nuclease</keyword>
<evidence type="ECO:0000313" key="9">
    <source>
        <dbReference type="Proteomes" id="UP000182660"/>
    </source>
</evidence>
<feature type="domain" description="Replication gene A protein-like" evidence="7">
    <location>
        <begin position="183"/>
        <end position="461"/>
    </location>
</feature>
<comment type="similarity">
    <text evidence="2">Belongs to the phage GPA family.</text>
</comment>
<evidence type="ECO:0000256" key="4">
    <source>
        <dbReference type="ARBA" id="ARBA00022722"/>
    </source>
</evidence>
<keyword evidence="3" id="KW-0235">DNA replication</keyword>
<organism evidence="8 9">
    <name type="scientific">Moritella viscosa</name>
    <dbReference type="NCBI Taxonomy" id="80854"/>
    <lineage>
        <taxon>Bacteria</taxon>
        <taxon>Pseudomonadati</taxon>
        <taxon>Pseudomonadota</taxon>
        <taxon>Gammaproteobacteria</taxon>
        <taxon>Alteromonadales</taxon>
        <taxon>Moritellaceae</taxon>
        <taxon>Moritella</taxon>
    </lineage>
</organism>
<dbReference type="RefSeq" id="WP_075472509.1">
    <property type="nucleotide sequence ID" value="NZ_CAWQZC010000153.1"/>
</dbReference>
<proteinExistence type="inferred from homology"/>
<evidence type="ECO:0000256" key="5">
    <source>
        <dbReference type="ARBA" id="ARBA00022759"/>
    </source>
</evidence>
<keyword evidence="6" id="KW-0378">Hydrolase</keyword>
<protein>
    <recommendedName>
        <fullName evidence="7">Replication gene A protein-like domain-containing protein</fullName>
    </recommendedName>
</protein>
<dbReference type="Proteomes" id="UP000182660">
    <property type="component" value="Unassembled WGS sequence"/>
</dbReference>
<name>A0ABY1HEB6_9GAMM</name>
<dbReference type="EMBL" id="FPLJ01000060">
    <property type="protein sequence ID" value="SGY93932.1"/>
    <property type="molecule type" value="Genomic_DNA"/>
</dbReference>
<gene>
    <name evidence="8" type="ORF">MT2528_2670</name>
</gene>
<evidence type="ECO:0000313" key="8">
    <source>
        <dbReference type="EMBL" id="SGY93932.1"/>
    </source>
</evidence>
<keyword evidence="9" id="KW-1185">Reference proteome</keyword>
<sequence length="683" mass="78652">MLDKNTSCSADLLTPCVDLDNVGDLMDPSRPRVQKETPRTTESLTPELRAVVADFVESYKHKYNVDSPQERANDFASSVLNKFDFPYDIKNYLDKATARKFKQKGFKRALSFIEKRSNQVAQAFSMLPESWDKVDTEYKRARLADELAGRARMHLADAVKNGLSPFELLMEINKYVGLSMWVPAFEHSAELKDGDDVYRYILNRAIDDVFWLRTINKAVIIAFESARRAAGMVSPHVSPYASFSNRQWFKERQKRQAEWVEKMALESDNGEMLDLKDVQNASIANPANRRHELMARIRGCQEYADSVGFVALFVTLTAPGKYHRLKKRGKYFIENENWNGAPPVVAHRWISAVWEKFRSAAGRETKKRPALDYFGMRVVEPHVDGTPHWHAVFFVAPAHVDGFTKMLISYQTKYDCDELYTEDGRRKERAIKARVDIKKIDRNKGDAVAYIAKYISKNIDGFELEGLNDLDAKKVNLVDSIVNVTSWSRAYCFRQFQFQKTPSVTVWRELRRIKIAHEAVWFEKIRVSADCGCFASYFDFMGGYQTPQSERPVETSYTLAENKYEETVKKIDGLRGYFYDDESGCDNVHVLTREKVWKMVKKAVEVEEGTIVSYLALCSLVSKGSDVSRFPRSSVNNCTQIENDENNKDECRFTKLLRPDCEFLATISEAEYFNEWVNGYQNI</sequence>
<reference evidence="8 9" key="1">
    <citation type="submission" date="2016-11" db="EMBL/GenBank/DDBJ databases">
        <authorList>
            <person name="Klemetsen T."/>
        </authorList>
    </citation>
    <scope>NUCLEOTIDE SEQUENCE [LARGE SCALE GENOMIC DNA]</scope>
    <source>
        <strain evidence="8">MT 2528</strain>
    </source>
</reference>
<keyword evidence="5" id="KW-0255">Endonuclease</keyword>
<dbReference type="GeneID" id="61296506"/>
<evidence type="ECO:0000256" key="3">
    <source>
        <dbReference type="ARBA" id="ARBA00022705"/>
    </source>
</evidence>
<evidence type="ECO:0000256" key="2">
    <source>
        <dbReference type="ARBA" id="ARBA00009260"/>
    </source>
</evidence>
<evidence type="ECO:0000256" key="1">
    <source>
        <dbReference type="ARBA" id="ARBA00003293"/>
    </source>
</evidence>
<comment type="function">
    <text evidence="1">Possible endonuclease which induces a single-strand cut and initiates DNA replication.</text>
</comment>